<dbReference type="RefSeq" id="WP_062443897.1">
    <property type="nucleotide sequence ID" value="NZ_QDFR01000002.1"/>
</dbReference>
<protein>
    <submittedName>
        <fullName evidence="1">Uncharacterized protein</fullName>
    </submittedName>
</protein>
<proteinExistence type="predicted"/>
<dbReference type="EMBL" id="QDFR01000002">
    <property type="protein sequence ID" value="PVE54958.1"/>
    <property type="molecule type" value="Genomic_DNA"/>
</dbReference>
<dbReference type="Proteomes" id="UP000244335">
    <property type="component" value="Unassembled WGS sequence"/>
</dbReference>
<evidence type="ECO:0000313" key="1">
    <source>
        <dbReference type="EMBL" id="PVE54958.1"/>
    </source>
</evidence>
<evidence type="ECO:0000313" key="2">
    <source>
        <dbReference type="Proteomes" id="UP000244335"/>
    </source>
</evidence>
<organism evidence="1 2">
    <name type="scientific">Rhizobium rhizogenes</name>
    <name type="common">Agrobacterium rhizogenes</name>
    <dbReference type="NCBI Taxonomy" id="359"/>
    <lineage>
        <taxon>Bacteria</taxon>
        <taxon>Pseudomonadati</taxon>
        <taxon>Pseudomonadota</taxon>
        <taxon>Alphaproteobacteria</taxon>
        <taxon>Hyphomicrobiales</taxon>
        <taxon>Rhizobiaceae</taxon>
        <taxon>Rhizobium/Agrobacterium group</taxon>
        <taxon>Rhizobium</taxon>
    </lineage>
</organism>
<reference evidence="1 2" key="1">
    <citation type="submission" date="2018-04" db="EMBL/GenBank/DDBJ databases">
        <authorList>
            <person name="Hagen T."/>
        </authorList>
    </citation>
    <scope>NUCLEOTIDE SEQUENCE [LARGE SCALE GENOMIC DNA]</scope>
    <source>
        <strain evidence="1 2">TPD7009</strain>
    </source>
</reference>
<gene>
    <name evidence="1" type="ORF">DC430_06860</name>
</gene>
<name>A0AA92H9I7_RHIRH</name>
<sequence>MCFQYEHQSQGVFLNDDMRVVQTAYNGVLSEQWEPIGPDTADVARYVLRMYDRGIVDAEKLTRLASLHFRYRLDMLRYG</sequence>
<comment type="caution">
    <text evidence="1">The sequence shown here is derived from an EMBL/GenBank/DDBJ whole genome shotgun (WGS) entry which is preliminary data.</text>
</comment>
<accession>A0AA92H9I7</accession>
<dbReference type="AlphaFoldDB" id="A0AA92H9I7"/>